<dbReference type="RefSeq" id="WP_091972955.1">
    <property type="nucleotide sequence ID" value="NZ_CAUWDX010000016.1"/>
</dbReference>
<dbReference type="EMBL" id="FODF01000001">
    <property type="protein sequence ID" value="SEN16629.1"/>
    <property type="molecule type" value="Genomic_DNA"/>
</dbReference>
<dbReference type="Pfam" id="PF01479">
    <property type="entry name" value="S4"/>
    <property type="match status" value="1"/>
</dbReference>
<dbReference type="InterPro" id="IPR036986">
    <property type="entry name" value="S4_RNA-bd_sf"/>
</dbReference>
<dbReference type="AlphaFoldDB" id="A0A1H8EAT7"/>
<name>A0A1H8EAT7_9FIRM</name>
<organism evidence="3 4">
    <name type="scientific">Peptostreptococcus russellii</name>
    <dbReference type="NCBI Taxonomy" id="215200"/>
    <lineage>
        <taxon>Bacteria</taxon>
        <taxon>Bacillati</taxon>
        <taxon>Bacillota</taxon>
        <taxon>Clostridia</taxon>
        <taxon>Peptostreptococcales</taxon>
        <taxon>Peptostreptococcaceae</taxon>
        <taxon>Peptostreptococcus</taxon>
    </lineage>
</organism>
<dbReference type="PANTHER" id="PTHR13633">
    <property type="entry name" value="MITOCHONDRIAL TRANSCRIPTION RESCUE FACTOR 1"/>
    <property type="match status" value="1"/>
</dbReference>
<dbReference type="CDD" id="cd00165">
    <property type="entry name" value="S4"/>
    <property type="match status" value="1"/>
</dbReference>
<protein>
    <submittedName>
        <fullName evidence="3">RNA-binding protein YlmH, contains S4-like domain</fullName>
    </submittedName>
</protein>
<feature type="domain" description="RNA-binding S4" evidence="2">
    <location>
        <begin position="185"/>
        <end position="246"/>
    </location>
</feature>
<dbReference type="InterPro" id="IPR002942">
    <property type="entry name" value="S4_RNA-bd"/>
</dbReference>
<dbReference type="Gene3D" id="3.30.70.330">
    <property type="match status" value="1"/>
</dbReference>
<dbReference type="PANTHER" id="PTHR13633:SF3">
    <property type="entry name" value="MITOCHONDRIAL TRANSCRIPTION RESCUE FACTOR 1"/>
    <property type="match status" value="1"/>
</dbReference>
<dbReference type="Pfam" id="PF17774">
    <property type="entry name" value="YlmH_RBD"/>
    <property type="match status" value="1"/>
</dbReference>
<evidence type="ECO:0000259" key="2">
    <source>
        <dbReference type="SMART" id="SM00363"/>
    </source>
</evidence>
<dbReference type="Gene3D" id="3.30.1370.160">
    <property type="match status" value="1"/>
</dbReference>
<reference evidence="3 4" key="1">
    <citation type="submission" date="2016-10" db="EMBL/GenBank/DDBJ databases">
        <authorList>
            <person name="de Groot N.N."/>
        </authorList>
    </citation>
    <scope>NUCLEOTIDE SEQUENCE [LARGE SCALE GENOMIC DNA]</scope>
    <source>
        <strain evidence="3 4">Calf135</strain>
    </source>
</reference>
<dbReference type="STRING" id="215200.SAMN05216454_10157"/>
<dbReference type="Gene3D" id="3.10.290.10">
    <property type="entry name" value="RNA-binding S4 domain"/>
    <property type="match status" value="1"/>
</dbReference>
<keyword evidence="1" id="KW-0694">RNA-binding</keyword>
<sequence length="261" mass="29841">MDKLRVTNHITDDDLRIKMYKVVDICNIVLKNYDIRQTEFLNPFEVKNAVAIVNSEQDLSCRVDGGYDGAERSVVSIYPYYMEIEEDDTEIRFLQIEGNFKFSSVSHRDYLGSLMGLGIKREKIGDILVHDDYCQIITDADIADYIIYNLTKVSNNTVKVREIDRNELGIGSKNFEEKSHTVSSLRTDNIISSVFNMSRQKAVKLIEAGFVTVDYEKIEKPSFIVPEGAVVSVRKKGKFILSEVGDLTRKDKVKIKTKKFV</sequence>
<keyword evidence="4" id="KW-1185">Reference proteome</keyword>
<dbReference type="GO" id="GO:0003723">
    <property type="term" value="F:RNA binding"/>
    <property type="evidence" value="ECO:0007669"/>
    <property type="project" value="UniProtKB-KW"/>
</dbReference>
<accession>A0A1H8EAT7</accession>
<dbReference type="PROSITE" id="PS50889">
    <property type="entry name" value="S4"/>
    <property type="match status" value="1"/>
</dbReference>
<proteinExistence type="predicted"/>
<dbReference type="SMART" id="SM00363">
    <property type="entry name" value="S4"/>
    <property type="match status" value="1"/>
</dbReference>
<evidence type="ECO:0000313" key="3">
    <source>
        <dbReference type="EMBL" id="SEN16629.1"/>
    </source>
</evidence>
<dbReference type="InterPro" id="IPR012677">
    <property type="entry name" value="Nucleotide-bd_a/b_plait_sf"/>
</dbReference>
<dbReference type="SUPFAM" id="SSF55174">
    <property type="entry name" value="Alpha-L RNA-binding motif"/>
    <property type="match status" value="1"/>
</dbReference>
<dbReference type="InterPro" id="IPR040591">
    <property type="entry name" value="RqcP2_RBD"/>
</dbReference>
<gene>
    <name evidence="3" type="ORF">SAMN05216454_10157</name>
</gene>
<evidence type="ECO:0000256" key="1">
    <source>
        <dbReference type="PROSITE-ProRule" id="PRU00182"/>
    </source>
</evidence>
<evidence type="ECO:0000313" key="4">
    <source>
        <dbReference type="Proteomes" id="UP000199512"/>
    </source>
</evidence>
<dbReference type="Proteomes" id="UP000199512">
    <property type="component" value="Unassembled WGS sequence"/>
</dbReference>
<dbReference type="OrthoDB" id="9812787at2"/>